<dbReference type="RefSeq" id="WP_203793676.1">
    <property type="nucleotide sequence ID" value="NZ_BAAAQE010000076.1"/>
</dbReference>
<protein>
    <submittedName>
        <fullName evidence="3">Uncharacterized protein</fullName>
    </submittedName>
</protein>
<feature type="compositionally biased region" description="Pro residues" evidence="1">
    <location>
        <begin position="78"/>
        <end position="91"/>
    </location>
</feature>
<evidence type="ECO:0000256" key="2">
    <source>
        <dbReference type="SAM" id="Phobius"/>
    </source>
</evidence>
<name>A0ABQ3X2I6_9ACTN</name>
<feature type="compositionally biased region" description="Low complexity" evidence="1">
    <location>
        <begin position="120"/>
        <end position="141"/>
    </location>
</feature>
<feature type="transmembrane region" description="Helical" evidence="2">
    <location>
        <begin position="46"/>
        <end position="66"/>
    </location>
</feature>
<evidence type="ECO:0000256" key="1">
    <source>
        <dbReference type="SAM" id="MobiDB-lite"/>
    </source>
</evidence>
<keyword evidence="2" id="KW-0472">Membrane</keyword>
<dbReference type="EMBL" id="BOMG01000023">
    <property type="protein sequence ID" value="GID52734.1"/>
    <property type="molecule type" value="Genomic_DNA"/>
</dbReference>
<keyword evidence="2" id="KW-1133">Transmembrane helix</keyword>
<organism evidence="3 4">
    <name type="scientific">Actinoplanes couchii</name>
    <dbReference type="NCBI Taxonomy" id="403638"/>
    <lineage>
        <taxon>Bacteria</taxon>
        <taxon>Bacillati</taxon>
        <taxon>Actinomycetota</taxon>
        <taxon>Actinomycetes</taxon>
        <taxon>Micromonosporales</taxon>
        <taxon>Micromonosporaceae</taxon>
        <taxon>Actinoplanes</taxon>
    </lineage>
</organism>
<sequence length="161" mass="15916">MTDEMERRLRSALAARAGQITPDRLRFEAPPTAAPARSFRFVFPSVPWVVGVSAVAVAAVVLGVTLRQGGSGTEPILPVAPPPSASVPQPVPSAFTPTPRPSPSGPAHASPRASTGADSTGADGASPATPAGPGAETVAPTSKPESGATSPAGRPEATPAG</sequence>
<gene>
    <name evidence="3" type="ORF">Aco03nite_011380</name>
</gene>
<evidence type="ECO:0000313" key="4">
    <source>
        <dbReference type="Proteomes" id="UP000612282"/>
    </source>
</evidence>
<feature type="region of interest" description="Disordered" evidence="1">
    <location>
        <begin position="68"/>
        <end position="161"/>
    </location>
</feature>
<dbReference type="Proteomes" id="UP000612282">
    <property type="component" value="Unassembled WGS sequence"/>
</dbReference>
<keyword evidence="4" id="KW-1185">Reference proteome</keyword>
<proteinExistence type="predicted"/>
<accession>A0ABQ3X2I6</accession>
<evidence type="ECO:0000313" key="3">
    <source>
        <dbReference type="EMBL" id="GID52734.1"/>
    </source>
</evidence>
<comment type="caution">
    <text evidence="3">The sequence shown here is derived from an EMBL/GenBank/DDBJ whole genome shotgun (WGS) entry which is preliminary data.</text>
</comment>
<keyword evidence="2" id="KW-0812">Transmembrane</keyword>
<reference evidence="3 4" key="1">
    <citation type="submission" date="2021-01" db="EMBL/GenBank/DDBJ databases">
        <title>Whole genome shotgun sequence of Actinoplanes couchii NBRC 106145.</title>
        <authorList>
            <person name="Komaki H."/>
            <person name="Tamura T."/>
        </authorList>
    </citation>
    <scope>NUCLEOTIDE SEQUENCE [LARGE SCALE GENOMIC DNA]</scope>
    <source>
        <strain evidence="3 4">NBRC 106145</strain>
    </source>
</reference>